<organism evidence="2 3">
    <name type="scientific">Candidatus Dojkabacteria bacterium</name>
    <dbReference type="NCBI Taxonomy" id="2099670"/>
    <lineage>
        <taxon>Bacteria</taxon>
        <taxon>Candidatus Dojkabacteria</taxon>
    </lineage>
</organism>
<dbReference type="Gene3D" id="3.40.50.300">
    <property type="entry name" value="P-loop containing nucleotide triphosphate hydrolases"/>
    <property type="match status" value="1"/>
</dbReference>
<dbReference type="EMBL" id="SSDS01000101">
    <property type="protein sequence ID" value="TXG75825.1"/>
    <property type="molecule type" value="Genomic_DNA"/>
</dbReference>
<evidence type="ECO:0000313" key="2">
    <source>
        <dbReference type="EMBL" id="TXG75825.1"/>
    </source>
</evidence>
<sequence length="719" mass="81742">MKGILESAFVPCEMSFVGDKAVYDLTVEEVNHYISYDTGLVNKNSYSWLAIDEMGNYSDPTVFQMMLATVRSGYANINTRVRCTANPGGQGHHWLKTRYIDPFPLGYTPFKDSPSSTRERMYIPSRITDNKILLQNDKYYIENLRSQASPELVRAWLEGDWDVQLSSFFPDFDKAKHVVRPFNIPNHWPRFRSFDWGHADPFACLWIAVADGSAVMCDDGKQLVPPKGSLIVYRELYGMELNRPNVGVRWSNERIAAAIVKATGDDQIYDTVTDSLPFQNRGGPTIAEIMFRNGVKMRFGNTDRITGWAQIHSRLAGNERGPLLYIFDTCVHLIRTLPQLQHDKHKMEDVDDGYEDHACLSGDTRVMTDIGLIKIKEIKEACVVKDWMNRRRAATAAVLTRKQAQVVRLTMSNHQTVVCTPDHRFMLQDGTMERADRLLGKTLYVSPKSSPTQNRVLGAESSINTKVNGISARDDLDCIERFGRLSMERFLKAIMFTIRTVIQLIIGWRIWSCCQPKSIISYIVKPHHNFLIPRFGRLHLAGQQNGTSQTKVERVPWQIMKSSKIGFTEKSQNSVRNVTNPLQQFQTANFVVHDASKGMQPNQGLRQDSALSVARRLRRISTAEPNLAEPYVTELVSGCESVRCVRIEKLGLEDVYCLRVPNVGHFQIEGGLVSKNCDALRLACMERPIVRTPVEEKPFHGRLTFNELIKLDELNSEDD</sequence>
<comment type="caution">
    <text evidence="2">The sequence shown here is derived from an EMBL/GenBank/DDBJ whole genome shotgun (WGS) entry which is preliminary data.</text>
</comment>
<dbReference type="AlphaFoldDB" id="A0A5C7J2T3"/>
<dbReference type="Gene3D" id="3.30.420.280">
    <property type="match status" value="1"/>
</dbReference>
<name>A0A5C7J2T3_9BACT</name>
<evidence type="ECO:0000313" key="3">
    <source>
        <dbReference type="Proteomes" id="UP000321026"/>
    </source>
</evidence>
<accession>A0A5C7J2T3</accession>
<protein>
    <recommendedName>
        <fullName evidence="1">Hint domain-containing protein</fullName>
    </recommendedName>
</protein>
<dbReference type="Gene3D" id="2.170.16.10">
    <property type="entry name" value="Hedgehog/Intein (Hint) domain"/>
    <property type="match status" value="2"/>
</dbReference>
<proteinExistence type="predicted"/>
<dbReference type="NCBIfam" id="TIGR01445">
    <property type="entry name" value="intein_Nterm"/>
    <property type="match status" value="1"/>
</dbReference>
<dbReference type="InterPro" id="IPR003587">
    <property type="entry name" value="Hint_dom_N"/>
</dbReference>
<dbReference type="InterPro" id="IPR036844">
    <property type="entry name" value="Hint_dom_sf"/>
</dbReference>
<dbReference type="Proteomes" id="UP000321026">
    <property type="component" value="Unassembled WGS sequence"/>
</dbReference>
<feature type="domain" description="Hint" evidence="1">
    <location>
        <begin position="357"/>
        <end position="448"/>
    </location>
</feature>
<dbReference type="InterPro" id="IPR027417">
    <property type="entry name" value="P-loop_NTPase"/>
</dbReference>
<dbReference type="SMART" id="SM00306">
    <property type="entry name" value="HintN"/>
    <property type="match status" value="1"/>
</dbReference>
<dbReference type="SUPFAM" id="SSF51294">
    <property type="entry name" value="Hedgehog/intein (Hint) domain"/>
    <property type="match status" value="1"/>
</dbReference>
<dbReference type="InterPro" id="IPR006141">
    <property type="entry name" value="Intein_N"/>
</dbReference>
<dbReference type="GO" id="GO:0016539">
    <property type="term" value="P:intein-mediated protein splicing"/>
    <property type="evidence" value="ECO:0007669"/>
    <property type="project" value="InterPro"/>
</dbReference>
<gene>
    <name evidence="2" type="ORF">E6Q11_06430</name>
</gene>
<evidence type="ECO:0000259" key="1">
    <source>
        <dbReference type="SMART" id="SM00306"/>
    </source>
</evidence>
<reference evidence="2 3" key="1">
    <citation type="submission" date="2018-09" db="EMBL/GenBank/DDBJ databases">
        <title>Metagenome Assembled Genomes from an Advanced Water Purification Facility.</title>
        <authorList>
            <person name="Stamps B.W."/>
            <person name="Spear J.R."/>
        </authorList>
    </citation>
    <scope>NUCLEOTIDE SEQUENCE [LARGE SCALE GENOMIC DNA]</scope>
    <source>
        <strain evidence="2">Bin_63_2</strain>
    </source>
</reference>
<dbReference type="CDD" id="cd00081">
    <property type="entry name" value="Hint"/>
    <property type="match status" value="1"/>
</dbReference>
<dbReference type="PROSITE" id="PS50817">
    <property type="entry name" value="INTEIN_N_TER"/>
    <property type="match status" value="1"/>
</dbReference>